<reference evidence="10" key="1">
    <citation type="submission" date="2014-02" db="EMBL/GenBank/DDBJ databases">
        <authorList>
            <person name="Genoscope - CEA"/>
        </authorList>
    </citation>
    <scope>NUCLEOTIDE SEQUENCE</scope>
    <source>
        <strain evidence="10">LS3</strain>
    </source>
</reference>
<dbReference type="Gene3D" id="3.10.50.40">
    <property type="match status" value="1"/>
</dbReference>
<proteinExistence type="inferred from homology"/>
<dbReference type="PANTHER" id="PTHR45779">
    <property type="entry name" value="PEPTIDYLPROLYL ISOMERASE"/>
    <property type="match status" value="1"/>
</dbReference>
<sequence>MLSIGRLVVLLCVLASIVFAAEDLPKLRIGITKKVPEEKCTRKARSGDTVQVHYEGRLEDGTQFDSSYERGQPLEFPLGVGRVIQGWDQGVLGMCIGEKRKLTIPPHLGYGKRGAGGVIPPDATLIFKTELVAINGDTGDVDRDL</sequence>
<evidence type="ECO:0000259" key="9">
    <source>
        <dbReference type="PROSITE" id="PS50059"/>
    </source>
</evidence>
<dbReference type="InterPro" id="IPR001179">
    <property type="entry name" value="PPIase_FKBP_dom"/>
</dbReference>
<evidence type="ECO:0000256" key="6">
    <source>
        <dbReference type="ARBA" id="ARBA00024206"/>
    </source>
</evidence>
<comment type="similarity">
    <text evidence="6">Belongs to the FKBP-type PPIase family. FKBP2 subfamily.</text>
</comment>
<evidence type="ECO:0000256" key="1">
    <source>
        <dbReference type="ARBA" id="ARBA00000971"/>
    </source>
</evidence>
<keyword evidence="4 7" id="KW-0697">Rotamase</keyword>
<dbReference type="PANTHER" id="PTHR45779:SF7">
    <property type="entry name" value="PEPTIDYLPROLYL ISOMERASE"/>
    <property type="match status" value="1"/>
</dbReference>
<feature type="domain" description="PPIase FKBP-type" evidence="9">
    <location>
        <begin position="47"/>
        <end position="135"/>
    </location>
</feature>
<accession>A0A060TD26</accession>
<organism evidence="10">
    <name type="scientific">Blastobotrys adeninivorans</name>
    <name type="common">Yeast</name>
    <name type="synonym">Arxula adeninivorans</name>
    <dbReference type="NCBI Taxonomy" id="409370"/>
    <lineage>
        <taxon>Eukaryota</taxon>
        <taxon>Fungi</taxon>
        <taxon>Dikarya</taxon>
        <taxon>Ascomycota</taxon>
        <taxon>Saccharomycotina</taxon>
        <taxon>Dipodascomycetes</taxon>
        <taxon>Dipodascales</taxon>
        <taxon>Trichomonascaceae</taxon>
        <taxon>Blastobotrys</taxon>
    </lineage>
</organism>
<dbReference type="InterPro" id="IPR046357">
    <property type="entry name" value="PPIase_dom_sf"/>
</dbReference>
<evidence type="ECO:0000256" key="3">
    <source>
        <dbReference type="ARBA" id="ARBA00013194"/>
    </source>
</evidence>
<dbReference type="FunFam" id="3.10.50.40:FF:000006">
    <property type="entry name" value="Peptidyl-prolyl cis-trans isomerase"/>
    <property type="match status" value="1"/>
</dbReference>
<evidence type="ECO:0000256" key="4">
    <source>
        <dbReference type="ARBA" id="ARBA00023110"/>
    </source>
</evidence>
<dbReference type="InterPro" id="IPR044609">
    <property type="entry name" value="FKBP2/11"/>
</dbReference>
<evidence type="ECO:0000256" key="5">
    <source>
        <dbReference type="ARBA" id="ARBA00023235"/>
    </source>
</evidence>
<evidence type="ECO:0000256" key="8">
    <source>
        <dbReference type="SAM" id="SignalP"/>
    </source>
</evidence>
<dbReference type="AlphaFoldDB" id="A0A060TD26"/>
<comment type="catalytic activity">
    <reaction evidence="1 7">
        <text>[protein]-peptidylproline (omega=180) = [protein]-peptidylproline (omega=0)</text>
        <dbReference type="Rhea" id="RHEA:16237"/>
        <dbReference type="Rhea" id="RHEA-COMP:10747"/>
        <dbReference type="Rhea" id="RHEA-COMP:10748"/>
        <dbReference type="ChEBI" id="CHEBI:83833"/>
        <dbReference type="ChEBI" id="CHEBI:83834"/>
        <dbReference type="EC" id="5.2.1.8"/>
    </reaction>
</comment>
<comment type="function">
    <text evidence="2">PPIases accelerate the folding of proteins. It catalyzes the cis-trans isomerization of proline imidic peptide bonds in oligopeptides.</text>
</comment>
<dbReference type="PhylomeDB" id="A0A060TD26"/>
<name>A0A060TD26_BLAAD</name>
<dbReference type="Pfam" id="PF00254">
    <property type="entry name" value="FKBP_C"/>
    <property type="match status" value="1"/>
</dbReference>
<gene>
    <name evidence="10" type="ORF">GNLVRS02_ARAD1D47674g</name>
</gene>
<evidence type="ECO:0000256" key="7">
    <source>
        <dbReference type="PROSITE-ProRule" id="PRU00277"/>
    </source>
</evidence>
<dbReference type="PROSITE" id="PS50059">
    <property type="entry name" value="FKBP_PPIASE"/>
    <property type="match status" value="1"/>
</dbReference>
<dbReference type="EC" id="5.2.1.8" evidence="3 7"/>
<dbReference type="SUPFAM" id="SSF54534">
    <property type="entry name" value="FKBP-like"/>
    <property type="match status" value="1"/>
</dbReference>
<protein>
    <recommendedName>
        <fullName evidence="3 7">peptidylprolyl isomerase</fullName>
        <ecNumber evidence="3 7">5.2.1.8</ecNumber>
    </recommendedName>
</protein>
<feature type="chain" id="PRO_5001588195" description="peptidylprolyl isomerase" evidence="8">
    <location>
        <begin position="21"/>
        <end position="145"/>
    </location>
</feature>
<dbReference type="GO" id="GO:0005783">
    <property type="term" value="C:endoplasmic reticulum"/>
    <property type="evidence" value="ECO:0007669"/>
    <property type="project" value="TreeGrafter"/>
</dbReference>
<feature type="signal peptide" evidence="8">
    <location>
        <begin position="1"/>
        <end position="20"/>
    </location>
</feature>
<keyword evidence="5 7" id="KW-0413">Isomerase</keyword>
<evidence type="ECO:0000313" key="10">
    <source>
        <dbReference type="EMBL" id="CDP39010.1"/>
    </source>
</evidence>
<keyword evidence="8" id="KW-0732">Signal</keyword>
<evidence type="ECO:0000256" key="2">
    <source>
        <dbReference type="ARBA" id="ARBA00002388"/>
    </source>
</evidence>
<dbReference type="EMBL" id="HG937694">
    <property type="protein sequence ID" value="CDP39010.1"/>
    <property type="molecule type" value="Genomic_DNA"/>
</dbReference>
<dbReference type="GO" id="GO:0003755">
    <property type="term" value="F:peptidyl-prolyl cis-trans isomerase activity"/>
    <property type="evidence" value="ECO:0007669"/>
    <property type="project" value="UniProtKB-KW"/>
</dbReference>
<reference evidence="10" key="2">
    <citation type="submission" date="2014-06" db="EMBL/GenBank/DDBJ databases">
        <title>The complete genome of Blastobotrys (Arxula) adeninivorans LS3 - a yeast of biotechnological interest.</title>
        <authorList>
            <person name="Kunze G."/>
            <person name="Gaillardin C."/>
            <person name="Czernicka M."/>
            <person name="Durrens P."/>
            <person name="Martin T."/>
            <person name="Boer E."/>
            <person name="Gabaldon T."/>
            <person name="Cruz J."/>
            <person name="Talla E."/>
            <person name="Marck C."/>
            <person name="Goffeau A."/>
            <person name="Barbe V."/>
            <person name="Baret P."/>
            <person name="Baronian K."/>
            <person name="Beier S."/>
            <person name="Bleykasten C."/>
            <person name="Bode R."/>
            <person name="Casaregola S."/>
            <person name="Despons L."/>
            <person name="Fairhead C."/>
            <person name="Giersberg M."/>
            <person name="Gierski P."/>
            <person name="Hahnel U."/>
            <person name="Hartmann A."/>
            <person name="Jankowska D."/>
            <person name="Jubin C."/>
            <person name="Jung P."/>
            <person name="Lafontaine I."/>
            <person name="Leh-Louis V."/>
            <person name="Lemaire M."/>
            <person name="Marcet-Houben M."/>
            <person name="Mascher M."/>
            <person name="Morel G."/>
            <person name="Richard G.-F."/>
            <person name="Riechen J."/>
            <person name="Sacerdot C."/>
            <person name="Sarkar A."/>
            <person name="Savel G."/>
            <person name="Schacherer J."/>
            <person name="Sherman D."/>
            <person name="Straub M.-L."/>
            <person name="Stein N."/>
            <person name="Thierry A."/>
            <person name="Trautwein-Schult A."/>
            <person name="Westhof E."/>
            <person name="Worch S."/>
            <person name="Dujon B."/>
            <person name="Souciet J.-L."/>
            <person name="Wincker P."/>
            <person name="Scholz U."/>
            <person name="Neuveglise N."/>
        </authorList>
    </citation>
    <scope>NUCLEOTIDE SEQUENCE</scope>
    <source>
        <strain evidence="10">LS3</strain>
    </source>
</reference>